<protein>
    <submittedName>
        <fullName evidence="1">Uncharacterized protein</fullName>
    </submittedName>
</protein>
<dbReference type="HOGENOM" id="CLU_2387579_0_0_1"/>
<dbReference type="Proteomes" id="UP000054279">
    <property type="component" value="Unassembled WGS sequence"/>
</dbReference>
<keyword evidence="2" id="KW-1185">Reference proteome</keyword>
<proteinExistence type="predicted"/>
<sequence>MLMGRLHDRLRRSQHTLFYPSRPKAISQWKYGSLPFADFKSDASRDGVQKECKALRRDRRLASPTRFHVAPIGICASGVESMYYDTPVHRTGMT</sequence>
<accession>A0A0C9UQS6</accession>
<dbReference type="EMBL" id="KN837243">
    <property type="protein sequence ID" value="KIJ31417.1"/>
    <property type="molecule type" value="Genomic_DNA"/>
</dbReference>
<gene>
    <name evidence="1" type="ORF">M422DRAFT_266961</name>
</gene>
<dbReference type="AlphaFoldDB" id="A0A0C9UQS6"/>
<evidence type="ECO:0000313" key="2">
    <source>
        <dbReference type="Proteomes" id="UP000054279"/>
    </source>
</evidence>
<evidence type="ECO:0000313" key="1">
    <source>
        <dbReference type="EMBL" id="KIJ31417.1"/>
    </source>
</evidence>
<reference evidence="1 2" key="1">
    <citation type="submission" date="2014-06" db="EMBL/GenBank/DDBJ databases">
        <title>Evolutionary Origins and Diversification of the Mycorrhizal Mutualists.</title>
        <authorList>
            <consortium name="DOE Joint Genome Institute"/>
            <consortium name="Mycorrhizal Genomics Consortium"/>
            <person name="Kohler A."/>
            <person name="Kuo A."/>
            <person name="Nagy L.G."/>
            <person name="Floudas D."/>
            <person name="Copeland A."/>
            <person name="Barry K.W."/>
            <person name="Cichocki N."/>
            <person name="Veneault-Fourrey C."/>
            <person name="LaButti K."/>
            <person name="Lindquist E.A."/>
            <person name="Lipzen A."/>
            <person name="Lundell T."/>
            <person name="Morin E."/>
            <person name="Murat C."/>
            <person name="Riley R."/>
            <person name="Ohm R."/>
            <person name="Sun H."/>
            <person name="Tunlid A."/>
            <person name="Henrissat B."/>
            <person name="Grigoriev I.V."/>
            <person name="Hibbett D.S."/>
            <person name="Martin F."/>
        </authorList>
    </citation>
    <scope>NUCLEOTIDE SEQUENCE [LARGE SCALE GENOMIC DNA]</scope>
    <source>
        <strain evidence="1 2">SS14</strain>
    </source>
</reference>
<organism evidence="1 2">
    <name type="scientific">Sphaerobolus stellatus (strain SS14)</name>
    <dbReference type="NCBI Taxonomy" id="990650"/>
    <lineage>
        <taxon>Eukaryota</taxon>
        <taxon>Fungi</taxon>
        <taxon>Dikarya</taxon>
        <taxon>Basidiomycota</taxon>
        <taxon>Agaricomycotina</taxon>
        <taxon>Agaricomycetes</taxon>
        <taxon>Phallomycetidae</taxon>
        <taxon>Geastrales</taxon>
        <taxon>Sphaerobolaceae</taxon>
        <taxon>Sphaerobolus</taxon>
    </lineage>
</organism>
<name>A0A0C9UQS6_SPHS4</name>